<dbReference type="SMART" id="SM01196">
    <property type="entry name" value="FERM_C"/>
    <property type="match status" value="1"/>
</dbReference>
<dbReference type="PROSITE" id="PS00660">
    <property type="entry name" value="FERM_1"/>
    <property type="match status" value="1"/>
</dbReference>
<dbReference type="InterPro" id="IPR014847">
    <property type="entry name" value="FA"/>
</dbReference>
<keyword evidence="9" id="KW-0206">Cytoskeleton</keyword>
<dbReference type="Gene3D" id="3.10.20.90">
    <property type="entry name" value="Phosphatidylinositol 3-kinase Catalytic Subunit, Chain A, domain 1"/>
    <property type="match status" value="1"/>
</dbReference>
<evidence type="ECO:0000313" key="16">
    <source>
        <dbReference type="RefSeq" id="XP_025423562.1"/>
    </source>
</evidence>
<evidence type="ECO:0000256" key="1">
    <source>
        <dbReference type="ARBA" id="ARBA00004245"/>
    </source>
</evidence>
<evidence type="ECO:0000256" key="10">
    <source>
        <dbReference type="SAM" id="MobiDB-lite"/>
    </source>
</evidence>
<accession>A0A8B8GKJ2</accession>
<dbReference type="FunFam" id="2.30.29.30:FF:000002">
    <property type="entry name" value="Band 4.1-like protein 5 isoform 1"/>
    <property type="match status" value="1"/>
</dbReference>
<dbReference type="InterPro" id="IPR000299">
    <property type="entry name" value="FERM_domain"/>
</dbReference>
<dbReference type="CDD" id="cd14473">
    <property type="entry name" value="FERM_B-lobe"/>
    <property type="match status" value="1"/>
</dbReference>
<dbReference type="SUPFAM" id="SSF50729">
    <property type="entry name" value="PH domain-like"/>
    <property type="match status" value="1"/>
</dbReference>
<dbReference type="GO" id="GO:0048666">
    <property type="term" value="P:neuron development"/>
    <property type="evidence" value="ECO:0007669"/>
    <property type="project" value="UniProtKB-ARBA"/>
</dbReference>
<dbReference type="SMART" id="SM00194">
    <property type="entry name" value="PTPc"/>
    <property type="match status" value="1"/>
</dbReference>
<dbReference type="InterPro" id="IPR041783">
    <property type="entry name" value="PTPN3/4_FERM_C"/>
</dbReference>
<dbReference type="Proteomes" id="UP000694846">
    <property type="component" value="Unplaced"/>
</dbReference>
<keyword evidence="15" id="KW-1185">Reference proteome</keyword>
<dbReference type="Gene3D" id="2.30.42.10">
    <property type="match status" value="1"/>
</dbReference>
<dbReference type="SMART" id="SM01195">
    <property type="entry name" value="FA"/>
    <property type="match status" value="1"/>
</dbReference>
<dbReference type="RefSeq" id="XP_025423562.1">
    <property type="nucleotide sequence ID" value="XM_025567777.1"/>
</dbReference>
<dbReference type="RefSeq" id="XP_025423563.1">
    <property type="nucleotide sequence ID" value="XM_025567778.1"/>
</dbReference>
<dbReference type="Pfam" id="PF00595">
    <property type="entry name" value="PDZ"/>
    <property type="match status" value="1"/>
</dbReference>
<dbReference type="SUPFAM" id="SSF47031">
    <property type="entry name" value="Second domain of FERM"/>
    <property type="match status" value="1"/>
</dbReference>
<dbReference type="RefSeq" id="XP_025423564.1">
    <property type="nucleotide sequence ID" value="XM_025567779.1"/>
</dbReference>
<dbReference type="InterPro" id="IPR019748">
    <property type="entry name" value="FERM_central"/>
</dbReference>
<dbReference type="SMART" id="SM00228">
    <property type="entry name" value="PDZ"/>
    <property type="match status" value="1"/>
</dbReference>
<dbReference type="Gene3D" id="3.90.190.10">
    <property type="entry name" value="Protein tyrosine phosphatase superfamily"/>
    <property type="match status" value="1"/>
</dbReference>
<dbReference type="InterPro" id="IPR035963">
    <property type="entry name" value="FERM_2"/>
</dbReference>
<evidence type="ECO:0000313" key="17">
    <source>
        <dbReference type="RefSeq" id="XP_025423563.1"/>
    </source>
</evidence>
<evidence type="ECO:0000256" key="2">
    <source>
        <dbReference type="ARBA" id="ARBA00004282"/>
    </source>
</evidence>
<dbReference type="Pfam" id="PF08736">
    <property type="entry name" value="FA"/>
    <property type="match status" value="1"/>
</dbReference>
<feature type="domain" description="Tyrosine-protein phosphatase" evidence="11">
    <location>
        <begin position="622"/>
        <end position="882"/>
    </location>
</feature>
<dbReference type="PROSITE" id="PS00383">
    <property type="entry name" value="TYR_PHOSPHATASE_1"/>
    <property type="match status" value="1"/>
</dbReference>
<dbReference type="InterPro" id="IPR029071">
    <property type="entry name" value="Ubiquitin-like_domsf"/>
</dbReference>
<feature type="domain" description="PDZ" evidence="14">
    <location>
        <begin position="485"/>
        <end position="557"/>
    </location>
</feature>
<evidence type="ECO:0000256" key="9">
    <source>
        <dbReference type="ARBA" id="ARBA00023212"/>
    </source>
</evidence>
<sequence>MIEGVSRRTLAGSSGTYNVRATELAVDRGRLKSINATVIFLDDTQHCFKLDKRAKGQVLLEAVFQHLELIEKEYFGLQFTENGLTPSAANTDILRWLNPQKSIKNQMRGGFFYFRVKFYVSDPSKLQEEYTRYHLYLQLRKDILNGKLFVSPSTACLLASYMVQSELGDYHPEEHKPGYLSGMVLIPGQTEQLENQIFELHKLHKGQSPADAEFNFLDHAKRLDMYGVDLHKAKDSSDKELDIGVTCNGLVVFQNNIRINTLSWAKIVKISFKRRHFFVQLRREMSEDYDTVLGFNMMTYRSSKNLWKTCVEHHSFFRLNQPICQSNNRGFRRLFPAPFLLGSRFSYSGRTEIQTIEESRISQPRPHRTFLRFKSKFSSKQTVNNNTENKNSKSISKSIGPRGSHDNKIKSFEKEPRPAWGPTSDDEGGFISSVVRLSSSSSGTGLPATGRSMTNYVDDDMSSSIYDIPAYDTESSLGGENNVVCIHMNADKQGRFGFNVRGGSDLGLPIVVSRVVPNTSAYKAQPKLCEGDQVLMINGQEVSEMAHDDVVNLIRAARDLEHDGKLVLTVQQKGNEDDDCLKEKEEEPLFQYIPESPPSIMSSDPLIQSILLLGDGLASGSLLTQFEQLYRHKPETPMDAARTTQNIHKNRYRDIAPYDSTRFILKDQENDYINANHVNMEIPGSGIINRYIATQGPLQTTIGDFWQMVLESRSTLIVMVTALVEKGRQKCAKYWPPVNESLEINSNISIKTVSEETDTSNIIVYRQIELTDIAKEETRSVTQLQYSLWPDHGVPDDSDRLLNLVEAVRKERIGVVEPVVIHCSAGIGRTGVIILLETALCLLEAGQPVYPLEIVRQMRDQRAMMVQTSNQYKFVCSCIHYAFTQGIVKPLPEYSQQ</sequence>
<dbReference type="GO" id="GO:0016020">
    <property type="term" value="C:membrane"/>
    <property type="evidence" value="ECO:0007669"/>
    <property type="project" value="UniProtKB-ARBA"/>
</dbReference>
<dbReference type="InterPro" id="IPR003595">
    <property type="entry name" value="Tyr_Pase_cat"/>
</dbReference>
<evidence type="ECO:0000259" key="12">
    <source>
        <dbReference type="PROSITE" id="PS50056"/>
    </source>
</evidence>
<feature type="domain" description="Tyrosine specific protein phosphatases" evidence="12">
    <location>
        <begin position="799"/>
        <end position="873"/>
    </location>
</feature>
<feature type="compositionally biased region" description="Low complexity" evidence="10">
    <location>
        <begin position="384"/>
        <end position="398"/>
    </location>
</feature>
<evidence type="ECO:0000313" key="15">
    <source>
        <dbReference type="Proteomes" id="UP000694846"/>
    </source>
</evidence>
<dbReference type="Gene3D" id="2.30.29.30">
    <property type="entry name" value="Pleckstrin-homology domain (PH domain)/Phosphotyrosine-binding domain (PTB)"/>
    <property type="match status" value="1"/>
</dbReference>
<dbReference type="InterPro" id="IPR000387">
    <property type="entry name" value="Tyr_Pase_dom"/>
</dbReference>
<proteinExistence type="inferred from homology"/>
<gene>
    <name evidence="16 17 18" type="primary">LOC112692949</name>
</gene>
<keyword evidence="7" id="KW-0904">Protein phosphatase</keyword>
<keyword evidence="6" id="KW-0378">Hydrolase</keyword>
<dbReference type="InterPro" id="IPR011993">
    <property type="entry name" value="PH-like_dom_sf"/>
</dbReference>
<evidence type="ECO:0000259" key="13">
    <source>
        <dbReference type="PROSITE" id="PS50057"/>
    </source>
</evidence>
<dbReference type="SUPFAM" id="SSF54236">
    <property type="entry name" value="Ubiquitin-like"/>
    <property type="match status" value="1"/>
</dbReference>
<comment type="subcellular location">
    <subcellularLocation>
        <location evidence="2">Cell junction</location>
    </subcellularLocation>
    <subcellularLocation>
        <location evidence="1">Cytoplasm</location>
        <location evidence="1">Cytoskeleton</location>
    </subcellularLocation>
</comment>
<dbReference type="InterPro" id="IPR019749">
    <property type="entry name" value="Band_41_domain"/>
</dbReference>
<evidence type="ECO:0000256" key="3">
    <source>
        <dbReference type="ARBA" id="ARBA00009649"/>
    </source>
</evidence>
<dbReference type="PRINTS" id="PR00935">
    <property type="entry name" value="BAND41"/>
</dbReference>
<name>A0A8B8GKJ2_9HEMI</name>
<dbReference type="FunFam" id="1.20.80.10:FF:000003">
    <property type="entry name" value="Tyrosine-protein phosphatase non-receptor type 4"/>
    <property type="match status" value="1"/>
</dbReference>
<dbReference type="PANTHER" id="PTHR45706">
    <property type="entry name" value="TYROSINE-PROTEIN PHOSPHATASE"/>
    <property type="match status" value="1"/>
</dbReference>
<dbReference type="PROSITE" id="PS50055">
    <property type="entry name" value="TYR_PHOSPHATASE_PTP"/>
    <property type="match status" value="1"/>
</dbReference>
<dbReference type="EC" id="3.1.3.48" evidence="4"/>
<keyword evidence="5" id="KW-0963">Cytoplasm</keyword>
<feature type="compositionally biased region" description="Basic and acidic residues" evidence="10">
    <location>
        <begin position="403"/>
        <end position="417"/>
    </location>
</feature>
<dbReference type="Pfam" id="PF09380">
    <property type="entry name" value="FERM_C"/>
    <property type="match status" value="1"/>
</dbReference>
<dbReference type="InterPro" id="IPR014352">
    <property type="entry name" value="FERM/acyl-CoA-bd_prot_sf"/>
</dbReference>
<dbReference type="SMART" id="SM00404">
    <property type="entry name" value="PTPc_motif"/>
    <property type="match status" value="1"/>
</dbReference>
<dbReference type="CDD" id="cd13189">
    <property type="entry name" value="FERM_C_PTPN4_PTPN3_like"/>
    <property type="match status" value="1"/>
</dbReference>
<protein>
    <recommendedName>
        <fullName evidence="4">protein-tyrosine-phosphatase</fullName>
        <ecNumber evidence="4">3.1.3.48</ecNumber>
    </recommendedName>
</protein>
<dbReference type="CDD" id="cd17100">
    <property type="entry name" value="FERM_F1_PTPN3_like"/>
    <property type="match status" value="1"/>
</dbReference>
<dbReference type="PROSITE" id="PS50057">
    <property type="entry name" value="FERM_3"/>
    <property type="match status" value="1"/>
</dbReference>
<dbReference type="InterPro" id="IPR018980">
    <property type="entry name" value="FERM_PH-like_C"/>
</dbReference>
<dbReference type="PROSITE" id="PS50106">
    <property type="entry name" value="PDZ"/>
    <property type="match status" value="1"/>
</dbReference>
<dbReference type="GO" id="GO:0071944">
    <property type="term" value="C:cell periphery"/>
    <property type="evidence" value="ECO:0007669"/>
    <property type="project" value="UniProtKB-ARBA"/>
</dbReference>
<reference evidence="16 17" key="1">
    <citation type="submission" date="2025-04" db="UniProtKB">
        <authorList>
            <consortium name="RefSeq"/>
        </authorList>
    </citation>
    <scope>IDENTIFICATION</scope>
    <source>
        <tissue evidence="16 17">Whole body</tissue>
    </source>
</reference>
<evidence type="ECO:0000256" key="4">
    <source>
        <dbReference type="ARBA" id="ARBA00013064"/>
    </source>
</evidence>
<dbReference type="InterPro" id="IPR029021">
    <property type="entry name" value="Prot-tyrosine_phosphatase-like"/>
</dbReference>
<evidence type="ECO:0000256" key="7">
    <source>
        <dbReference type="ARBA" id="ARBA00022912"/>
    </source>
</evidence>
<dbReference type="OrthoDB" id="5854685at2759"/>
<evidence type="ECO:0000313" key="18">
    <source>
        <dbReference type="RefSeq" id="XP_025423564.1"/>
    </source>
</evidence>
<evidence type="ECO:0000259" key="11">
    <source>
        <dbReference type="PROSITE" id="PS50055"/>
    </source>
</evidence>
<dbReference type="InterPro" id="IPR019747">
    <property type="entry name" value="FERM_CS"/>
</dbReference>
<evidence type="ECO:0000256" key="5">
    <source>
        <dbReference type="ARBA" id="ARBA00022490"/>
    </source>
</evidence>
<dbReference type="Pfam" id="PF00102">
    <property type="entry name" value="Y_phosphatase"/>
    <property type="match status" value="1"/>
</dbReference>
<evidence type="ECO:0000256" key="8">
    <source>
        <dbReference type="ARBA" id="ARBA00022949"/>
    </source>
</evidence>
<feature type="region of interest" description="Disordered" evidence="10">
    <location>
        <begin position="380"/>
        <end position="427"/>
    </location>
</feature>
<dbReference type="SMART" id="SM00295">
    <property type="entry name" value="B41"/>
    <property type="match status" value="1"/>
</dbReference>
<dbReference type="PRINTS" id="PR00700">
    <property type="entry name" value="PRTYPHPHTASE"/>
</dbReference>
<dbReference type="GO" id="GO:0004725">
    <property type="term" value="F:protein tyrosine phosphatase activity"/>
    <property type="evidence" value="ECO:0007669"/>
    <property type="project" value="UniProtKB-EC"/>
</dbReference>
<dbReference type="InterPro" id="IPR018979">
    <property type="entry name" value="FERM_N"/>
</dbReference>
<dbReference type="AlphaFoldDB" id="A0A8B8GKJ2"/>
<dbReference type="InterPro" id="IPR001478">
    <property type="entry name" value="PDZ"/>
</dbReference>
<dbReference type="InterPro" id="IPR016130">
    <property type="entry name" value="Tyr_Pase_AS"/>
</dbReference>
<dbReference type="Pfam" id="PF09379">
    <property type="entry name" value="FERM_N"/>
    <property type="match status" value="1"/>
</dbReference>
<dbReference type="PROSITE" id="PS50056">
    <property type="entry name" value="TYR_PHOSPHATASE_2"/>
    <property type="match status" value="1"/>
</dbReference>
<organism evidence="15 17">
    <name type="scientific">Sipha flava</name>
    <name type="common">yellow sugarcane aphid</name>
    <dbReference type="NCBI Taxonomy" id="143950"/>
    <lineage>
        <taxon>Eukaryota</taxon>
        <taxon>Metazoa</taxon>
        <taxon>Ecdysozoa</taxon>
        <taxon>Arthropoda</taxon>
        <taxon>Hexapoda</taxon>
        <taxon>Insecta</taxon>
        <taxon>Pterygota</taxon>
        <taxon>Neoptera</taxon>
        <taxon>Paraneoptera</taxon>
        <taxon>Hemiptera</taxon>
        <taxon>Sternorrhyncha</taxon>
        <taxon>Aphidomorpha</taxon>
        <taxon>Aphidoidea</taxon>
        <taxon>Aphididae</taxon>
        <taxon>Sipha</taxon>
    </lineage>
</organism>
<dbReference type="PROSITE" id="PS00661">
    <property type="entry name" value="FERM_2"/>
    <property type="match status" value="1"/>
</dbReference>
<dbReference type="InterPro" id="IPR000242">
    <property type="entry name" value="PTP_cat"/>
</dbReference>
<dbReference type="GO" id="GO:0070161">
    <property type="term" value="C:anchoring junction"/>
    <property type="evidence" value="ECO:0007669"/>
    <property type="project" value="UniProtKB-SubCell"/>
</dbReference>
<dbReference type="GeneID" id="112692949"/>
<dbReference type="Gene3D" id="1.20.80.10">
    <property type="match status" value="1"/>
</dbReference>
<dbReference type="Pfam" id="PF00373">
    <property type="entry name" value="FERM_M"/>
    <property type="match status" value="1"/>
</dbReference>
<dbReference type="GO" id="GO:0009887">
    <property type="term" value="P:animal organ morphogenesis"/>
    <property type="evidence" value="ECO:0007669"/>
    <property type="project" value="UniProtKB-ARBA"/>
</dbReference>
<keyword evidence="8" id="KW-0965">Cell junction</keyword>
<dbReference type="InterPro" id="IPR036034">
    <property type="entry name" value="PDZ_sf"/>
</dbReference>
<feature type="domain" description="FERM" evidence="13">
    <location>
        <begin position="34"/>
        <end position="321"/>
    </location>
</feature>
<dbReference type="GO" id="GO:0005856">
    <property type="term" value="C:cytoskeleton"/>
    <property type="evidence" value="ECO:0007669"/>
    <property type="project" value="UniProtKB-SubCell"/>
</dbReference>
<evidence type="ECO:0000256" key="6">
    <source>
        <dbReference type="ARBA" id="ARBA00022801"/>
    </source>
</evidence>
<dbReference type="PANTHER" id="PTHR45706:SF4">
    <property type="entry name" value="TYROSINE-PROTEIN PHOSPHATASE"/>
    <property type="match status" value="1"/>
</dbReference>
<evidence type="ECO:0000259" key="14">
    <source>
        <dbReference type="PROSITE" id="PS50106"/>
    </source>
</evidence>
<dbReference type="SUPFAM" id="SSF52799">
    <property type="entry name" value="(Phosphotyrosine protein) phosphatases II"/>
    <property type="match status" value="1"/>
</dbReference>
<dbReference type="SUPFAM" id="SSF50156">
    <property type="entry name" value="PDZ domain-like"/>
    <property type="match status" value="1"/>
</dbReference>
<comment type="similarity">
    <text evidence="3">Belongs to the protein-tyrosine phosphatase family. Non-receptor class subfamily.</text>
</comment>